<evidence type="ECO:0000313" key="1">
    <source>
        <dbReference type="EMBL" id="SVA27764.1"/>
    </source>
</evidence>
<proteinExistence type="predicted"/>
<organism evidence="1">
    <name type="scientific">marine metagenome</name>
    <dbReference type="NCBI Taxonomy" id="408172"/>
    <lineage>
        <taxon>unclassified sequences</taxon>
        <taxon>metagenomes</taxon>
        <taxon>ecological metagenomes</taxon>
    </lineage>
</organism>
<dbReference type="AlphaFoldDB" id="A0A381UIG9"/>
<dbReference type="EMBL" id="UINC01006479">
    <property type="protein sequence ID" value="SVA27764.1"/>
    <property type="molecule type" value="Genomic_DNA"/>
</dbReference>
<sequence length="284" mass="32159">MGPSLPVALPGHHLKPLYPGSGLRVIPELQVTILPPIERMHRIPDAVARDPQISCNVVSHLVVVRHVIPHPMLDENVRRHVSGVCHRRGNLGVAKRCWQGQWGMRGVVKRVNRVVRRTGMVRVLAEHLQSQRASLHLVTKGPIVQRPRSAKRGNSREGGDLVIVRVSVRQLVHRLHVGHSPVVIRALLTPEHFHRCEEALLTVGRRLRQPLVAGRTQSLQHSPGIIVIRRAAEQRVVVTERLTPVGHRKIRVESLRRLELRDRLFPSEAMENCDPTQKMLLSLW</sequence>
<gene>
    <name evidence="1" type="ORF">METZ01_LOCUS80618</name>
</gene>
<name>A0A381UIG9_9ZZZZ</name>
<reference evidence="1" key="1">
    <citation type="submission" date="2018-05" db="EMBL/GenBank/DDBJ databases">
        <authorList>
            <person name="Lanie J.A."/>
            <person name="Ng W.-L."/>
            <person name="Kazmierczak K.M."/>
            <person name="Andrzejewski T.M."/>
            <person name="Davidsen T.M."/>
            <person name="Wayne K.J."/>
            <person name="Tettelin H."/>
            <person name="Glass J.I."/>
            <person name="Rusch D."/>
            <person name="Podicherti R."/>
            <person name="Tsui H.-C.T."/>
            <person name="Winkler M.E."/>
        </authorList>
    </citation>
    <scope>NUCLEOTIDE SEQUENCE</scope>
</reference>
<protein>
    <submittedName>
        <fullName evidence="1">Uncharacterized protein</fullName>
    </submittedName>
</protein>
<accession>A0A381UIG9</accession>